<evidence type="ECO:0000256" key="2">
    <source>
        <dbReference type="PROSITE-ProRule" id="PRU00192"/>
    </source>
</evidence>
<dbReference type="SUPFAM" id="SSF50044">
    <property type="entry name" value="SH3-domain"/>
    <property type="match status" value="1"/>
</dbReference>
<dbReference type="InterPro" id="IPR001452">
    <property type="entry name" value="SH3_domain"/>
</dbReference>
<accession>A0A2N5RWL8</accession>
<feature type="compositionally biased region" description="Low complexity" evidence="3">
    <location>
        <begin position="92"/>
        <end position="102"/>
    </location>
</feature>
<dbReference type="AlphaFoldDB" id="A0A2N5RWL8"/>
<sequence>MTAFDCRMKRPMSTSIVPSLSSLDHHPTHSARFNATRSKHASIPFTTTITIPPKRGSSASPAGLANSQSRLAQNLLKRFSYPTAPISLHQLSSSSPSSPSSSTQPRDDPTSCSSEEVMVRDFGFKRSDPRHTGHGAPPLSKTNAPPHSDSALHPHHPHQGGNPHNVWDTICASPTGGPGSMDESEEGYYDREQEEEEESKELDKLIFRQDGSGGGEEATIGGGVGGVGVGVSSGMVLDGISELTGRHGNLYVSLYEFVAEGSSEMNLVKGELVCVLEMICDGWVVGQKTELVMDDDGQLFRLDDRSPVLPHDLPSSLLSLSSLTGLCPENYLLKISNI</sequence>
<organism evidence="5 6">
    <name type="scientific">Puccinia coronata f. sp. avenae</name>
    <dbReference type="NCBI Taxonomy" id="200324"/>
    <lineage>
        <taxon>Eukaryota</taxon>
        <taxon>Fungi</taxon>
        <taxon>Dikarya</taxon>
        <taxon>Basidiomycota</taxon>
        <taxon>Pucciniomycotina</taxon>
        <taxon>Pucciniomycetes</taxon>
        <taxon>Pucciniales</taxon>
        <taxon>Pucciniaceae</taxon>
        <taxon>Puccinia</taxon>
    </lineage>
</organism>
<gene>
    <name evidence="5" type="ORF">PCANC_28787</name>
</gene>
<dbReference type="Pfam" id="PF00018">
    <property type="entry name" value="SH3_1"/>
    <property type="match status" value="1"/>
</dbReference>
<dbReference type="Proteomes" id="UP000235388">
    <property type="component" value="Unassembled WGS sequence"/>
</dbReference>
<feature type="compositionally biased region" description="Basic and acidic residues" evidence="3">
    <location>
        <begin position="117"/>
        <end position="131"/>
    </location>
</feature>
<evidence type="ECO:0000259" key="4">
    <source>
        <dbReference type="PROSITE" id="PS50002"/>
    </source>
</evidence>
<comment type="caution">
    <text evidence="5">The sequence shown here is derived from an EMBL/GenBank/DDBJ whole genome shotgun (WGS) entry which is preliminary data.</text>
</comment>
<feature type="domain" description="SH3" evidence="4">
    <location>
        <begin position="246"/>
        <end position="337"/>
    </location>
</feature>
<dbReference type="Gene3D" id="2.30.30.40">
    <property type="entry name" value="SH3 Domains"/>
    <property type="match status" value="1"/>
</dbReference>
<feature type="compositionally biased region" description="Acidic residues" evidence="3">
    <location>
        <begin position="182"/>
        <end position="200"/>
    </location>
</feature>
<evidence type="ECO:0000256" key="3">
    <source>
        <dbReference type="SAM" id="MobiDB-lite"/>
    </source>
</evidence>
<dbReference type="InterPro" id="IPR036028">
    <property type="entry name" value="SH3-like_dom_sf"/>
</dbReference>
<reference evidence="5 6" key="1">
    <citation type="submission" date="2017-11" db="EMBL/GenBank/DDBJ databases">
        <title>De novo assembly and phasing of dikaryotic genomes from two isolates of Puccinia coronata f. sp. avenae, the causal agent of oat crown rust.</title>
        <authorList>
            <person name="Miller M.E."/>
            <person name="Zhang Y."/>
            <person name="Omidvar V."/>
            <person name="Sperschneider J."/>
            <person name="Schwessinger B."/>
            <person name="Raley C."/>
            <person name="Palmer J.M."/>
            <person name="Garnica D."/>
            <person name="Upadhyaya N."/>
            <person name="Rathjen J."/>
            <person name="Taylor J.M."/>
            <person name="Park R.F."/>
            <person name="Dodds P.N."/>
            <person name="Hirsch C.D."/>
            <person name="Kianian S.F."/>
            <person name="Figueroa M."/>
        </authorList>
    </citation>
    <scope>NUCLEOTIDE SEQUENCE [LARGE SCALE GENOMIC DNA]</scope>
    <source>
        <strain evidence="5">12NC29</strain>
    </source>
</reference>
<name>A0A2N5RWL8_9BASI</name>
<dbReference type="EMBL" id="PGCJ01001445">
    <property type="protein sequence ID" value="PLW05389.1"/>
    <property type="molecule type" value="Genomic_DNA"/>
</dbReference>
<dbReference type="CDD" id="cd00174">
    <property type="entry name" value="SH3"/>
    <property type="match status" value="1"/>
</dbReference>
<dbReference type="STRING" id="200324.A0A2N5RWL8"/>
<proteinExistence type="predicted"/>
<dbReference type="PROSITE" id="PS50002">
    <property type="entry name" value="SH3"/>
    <property type="match status" value="1"/>
</dbReference>
<feature type="region of interest" description="Disordered" evidence="3">
    <location>
        <begin position="87"/>
        <end position="201"/>
    </location>
</feature>
<dbReference type="OrthoDB" id="2504362at2759"/>
<protein>
    <recommendedName>
        <fullName evidence="4">SH3 domain-containing protein</fullName>
    </recommendedName>
</protein>
<keyword evidence="1 2" id="KW-0728">SH3 domain</keyword>
<evidence type="ECO:0000313" key="5">
    <source>
        <dbReference type="EMBL" id="PLW05389.1"/>
    </source>
</evidence>
<evidence type="ECO:0000313" key="6">
    <source>
        <dbReference type="Proteomes" id="UP000235388"/>
    </source>
</evidence>
<evidence type="ECO:0000256" key="1">
    <source>
        <dbReference type="ARBA" id="ARBA00022443"/>
    </source>
</evidence>
<keyword evidence="6" id="KW-1185">Reference proteome</keyword>